<dbReference type="RefSeq" id="WP_198881301.1">
    <property type="nucleotide sequence ID" value="NZ_JAEKJA010000005.1"/>
</dbReference>
<feature type="transmembrane region" description="Helical" evidence="6">
    <location>
        <begin position="103"/>
        <end position="125"/>
    </location>
</feature>
<dbReference type="InterPro" id="IPR050189">
    <property type="entry name" value="MFS_Efflux_Transporters"/>
</dbReference>
<dbReference type="EMBL" id="JAEKJA010000005">
    <property type="protein sequence ID" value="MBJ3775402.1"/>
    <property type="molecule type" value="Genomic_DNA"/>
</dbReference>
<comment type="caution">
    <text evidence="8">The sequence shown here is derived from an EMBL/GenBank/DDBJ whole genome shotgun (WGS) entry which is preliminary data.</text>
</comment>
<feature type="transmembrane region" description="Helical" evidence="6">
    <location>
        <begin position="348"/>
        <end position="372"/>
    </location>
</feature>
<dbReference type="GO" id="GO:0022857">
    <property type="term" value="F:transmembrane transporter activity"/>
    <property type="evidence" value="ECO:0007669"/>
    <property type="project" value="InterPro"/>
</dbReference>
<dbReference type="PANTHER" id="PTHR43124:SF3">
    <property type="entry name" value="CHLORAMPHENICOL EFFLUX PUMP RV0191"/>
    <property type="match status" value="1"/>
</dbReference>
<dbReference type="Proteomes" id="UP000609531">
    <property type="component" value="Unassembled WGS sequence"/>
</dbReference>
<feature type="transmembrane region" description="Helical" evidence="6">
    <location>
        <begin position="310"/>
        <end position="336"/>
    </location>
</feature>
<feature type="transmembrane region" description="Helical" evidence="6">
    <location>
        <begin position="378"/>
        <end position="396"/>
    </location>
</feature>
<dbReference type="InterPro" id="IPR011701">
    <property type="entry name" value="MFS"/>
</dbReference>
<evidence type="ECO:0000256" key="4">
    <source>
        <dbReference type="ARBA" id="ARBA00022989"/>
    </source>
</evidence>
<dbReference type="InterPro" id="IPR036259">
    <property type="entry name" value="MFS_trans_sf"/>
</dbReference>
<feature type="transmembrane region" description="Helical" evidence="6">
    <location>
        <begin position="137"/>
        <end position="155"/>
    </location>
</feature>
<evidence type="ECO:0000256" key="3">
    <source>
        <dbReference type="ARBA" id="ARBA00022692"/>
    </source>
</evidence>
<dbReference type="Pfam" id="PF07690">
    <property type="entry name" value="MFS_1"/>
    <property type="match status" value="1"/>
</dbReference>
<evidence type="ECO:0000313" key="9">
    <source>
        <dbReference type="Proteomes" id="UP000609531"/>
    </source>
</evidence>
<gene>
    <name evidence="8" type="ORF">JCR33_06870</name>
</gene>
<comment type="subcellular location">
    <subcellularLocation>
        <location evidence="1">Cell membrane</location>
        <topology evidence="1">Multi-pass membrane protein</topology>
    </subcellularLocation>
</comment>
<keyword evidence="3 6" id="KW-0812">Transmembrane</keyword>
<evidence type="ECO:0000256" key="1">
    <source>
        <dbReference type="ARBA" id="ARBA00004651"/>
    </source>
</evidence>
<feature type="transmembrane region" description="Helical" evidence="6">
    <location>
        <begin position="167"/>
        <end position="188"/>
    </location>
</feature>
<accession>A0A934INE1</accession>
<keyword evidence="2" id="KW-1003">Cell membrane</keyword>
<dbReference type="GO" id="GO:0005886">
    <property type="term" value="C:plasma membrane"/>
    <property type="evidence" value="ECO:0007669"/>
    <property type="project" value="UniProtKB-SubCell"/>
</dbReference>
<name>A0A934INE1_9HYPH</name>
<feature type="transmembrane region" description="Helical" evidence="6">
    <location>
        <begin position="79"/>
        <end position="97"/>
    </location>
</feature>
<dbReference type="SUPFAM" id="SSF103473">
    <property type="entry name" value="MFS general substrate transporter"/>
    <property type="match status" value="1"/>
</dbReference>
<keyword evidence="4 6" id="KW-1133">Transmembrane helix</keyword>
<sequence length="412" mass="43059">MRTAFYRQNAWWLGTGALFAFGSAFGQTYFISLFSGVFRSEFGLSDGEWGGLYTIATLASAVLLINIGRLADTLPLVRLAVAILIAYTAAALVMMVAAGPVMLAVAVFGLRFCGQGMMSHLAMTAMARWFRANRGKAVAVAVLGYPAAESLYPLLGVSVIDWVGWRATWGLVAAAVGLVLLPTFFVLLRHGRTPGGEGGEDAASGMQARHWTRREVLRHWSLWALLPGILAPPFIGTCAIFHQVHIATVHGFALTTLALAFPLYAGLTVATSLVAGPLIDRIGPVRVLPFFLLPIAAGVAALAAPGGAVVWFAMLCGLGLTQGFSVTLLGSVWATLYGTRHIGSIKALATAAMVFATAAGPGITGALIDAGITFPEQALVMSAYCLAMSGLFLITAPRLAQALAAPVPQAAA</sequence>
<evidence type="ECO:0000313" key="8">
    <source>
        <dbReference type="EMBL" id="MBJ3775402.1"/>
    </source>
</evidence>
<dbReference type="PANTHER" id="PTHR43124">
    <property type="entry name" value="PURINE EFFLUX PUMP PBUE"/>
    <property type="match status" value="1"/>
</dbReference>
<dbReference type="AlphaFoldDB" id="A0A934INE1"/>
<feature type="domain" description="Major facilitator superfamily (MFS) profile" evidence="7">
    <location>
        <begin position="12"/>
        <end position="400"/>
    </location>
</feature>
<keyword evidence="9" id="KW-1185">Reference proteome</keyword>
<evidence type="ECO:0000259" key="7">
    <source>
        <dbReference type="PROSITE" id="PS50850"/>
    </source>
</evidence>
<feature type="transmembrane region" description="Helical" evidence="6">
    <location>
        <begin position="222"/>
        <end position="246"/>
    </location>
</feature>
<keyword evidence="5 6" id="KW-0472">Membrane</keyword>
<organism evidence="8 9">
    <name type="scientific">Acuticoccus mangrovi</name>
    <dbReference type="NCBI Taxonomy" id="2796142"/>
    <lineage>
        <taxon>Bacteria</taxon>
        <taxon>Pseudomonadati</taxon>
        <taxon>Pseudomonadota</taxon>
        <taxon>Alphaproteobacteria</taxon>
        <taxon>Hyphomicrobiales</taxon>
        <taxon>Amorphaceae</taxon>
        <taxon>Acuticoccus</taxon>
    </lineage>
</organism>
<protein>
    <submittedName>
        <fullName evidence="8">MFS transporter</fullName>
    </submittedName>
</protein>
<feature type="transmembrane region" description="Helical" evidence="6">
    <location>
        <begin position="252"/>
        <end position="275"/>
    </location>
</feature>
<feature type="transmembrane region" description="Helical" evidence="6">
    <location>
        <begin position="50"/>
        <end position="67"/>
    </location>
</feature>
<dbReference type="Gene3D" id="1.20.1250.20">
    <property type="entry name" value="MFS general substrate transporter like domains"/>
    <property type="match status" value="1"/>
</dbReference>
<dbReference type="PROSITE" id="PS50850">
    <property type="entry name" value="MFS"/>
    <property type="match status" value="1"/>
</dbReference>
<reference evidence="8" key="1">
    <citation type="submission" date="2020-12" db="EMBL/GenBank/DDBJ databases">
        <title>Bacterial taxonomy.</title>
        <authorList>
            <person name="Pan X."/>
        </authorList>
    </citation>
    <scope>NUCLEOTIDE SEQUENCE</scope>
    <source>
        <strain evidence="8">B2012</strain>
    </source>
</reference>
<evidence type="ECO:0000256" key="6">
    <source>
        <dbReference type="SAM" id="Phobius"/>
    </source>
</evidence>
<evidence type="ECO:0000256" key="5">
    <source>
        <dbReference type="ARBA" id="ARBA00023136"/>
    </source>
</evidence>
<dbReference type="InterPro" id="IPR020846">
    <property type="entry name" value="MFS_dom"/>
</dbReference>
<proteinExistence type="predicted"/>
<evidence type="ECO:0000256" key="2">
    <source>
        <dbReference type="ARBA" id="ARBA00022475"/>
    </source>
</evidence>
<feature type="transmembrane region" description="Helical" evidence="6">
    <location>
        <begin position="287"/>
        <end position="304"/>
    </location>
</feature>